<dbReference type="VEuPathDB" id="FungiDB:BTJ68_02187"/>
<sequence length="228" mass="25226">MSLRIPHLTRFVARTTRPFFTPTANQTPSLTLLNNPVRRFSFYRRSVCEDDVAVVPADKIPRLPLSAITQQHPQNLWVGSHHGLSEAEYKDIAGQDPASESSAASTASPTPPAGQQQEPGSEEAEPALYISMIYKPPLPKFSGIQGAANIDVQVYSDEDMLPVLVELRDADHRIKCVFEQPEIIDAIFYPSVPGARERHLGNSGGLHERTVGRGRMETACDVSQQRKR</sequence>
<organism evidence="2 3">
    <name type="scientific">Hortaea werneckii EXF-2000</name>
    <dbReference type="NCBI Taxonomy" id="1157616"/>
    <lineage>
        <taxon>Eukaryota</taxon>
        <taxon>Fungi</taxon>
        <taxon>Dikarya</taxon>
        <taxon>Ascomycota</taxon>
        <taxon>Pezizomycotina</taxon>
        <taxon>Dothideomycetes</taxon>
        <taxon>Dothideomycetidae</taxon>
        <taxon>Mycosphaerellales</taxon>
        <taxon>Teratosphaeriaceae</taxon>
        <taxon>Hortaea</taxon>
    </lineage>
</organism>
<dbReference type="OrthoDB" id="3939839at2759"/>
<dbReference type="Proteomes" id="UP000194280">
    <property type="component" value="Unassembled WGS sequence"/>
</dbReference>
<dbReference type="AlphaFoldDB" id="A0A1Z5TN00"/>
<gene>
    <name evidence="2" type="ORF">BTJ68_02187</name>
</gene>
<feature type="region of interest" description="Disordered" evidence="1">
    <location>
        <begin position="93"/>
        <end position="122"/>
    </location>
</feature>
<protein>
    <submittedName>
        <fullName evidence="2">Uncharacterized protein</fullName>
    </submittedName>
</protein>
<feature type="compositionally biased region" description="Low complexity" evidence="1">
    <location>
        <begin position="97"/>
        <end position="108"/>
    </location>
</feature>
<evidence type="ECO:0000256" key="1">
    <source>
        <dbReference type="SAM" id="MobiDB-lite"/>
    </source>
</evidence>
<accession>A0A1Z5TN00</accession>
<proteinExistence type="predicted"/>
<comment type="caution">
    <text evidence="2">The sequence shown here is derived from an EMBL/GenBank/DDBJ whole genome shotgun (WGS) entry which is preliminary data.</text>
</comment>
<evidence type="ECO:0000313" key="2">
    <source>
        <dbReference type="EMBL" id="OTA37394.1"/>
    </source>
</evidence>
<dbReference type="EMBL" id="MUNK01000020">
    <property type="protein sequence ID" value="OTA37394.1"/>
    <property type="molecule type" value="Genomic_DNA"/>
</dbReference>
<keyword evidence="3" id="KW-1185">Reference proteome</keyword>
<reference evidence="2 3" key="1">
    <citation type="submission" date="2017-01" db="EMBL/GenBank/DDBJ databases">
        <title>The recent genome duplication of the halophilic yeast Hortaea werneckii: insights from long-read sequencing.</title>
        <authorList>
            <person name="Sinha S."/>
            <person name="Flibotte S."/>
            <person name="Neira M."/>
            <person name="Lenassi M."/>
            <person name="Gostincar C."/>
            <person name="Stajich J.E."/>
            <person name="Nislow C.E."/>
        </authorList>
    </citation>
    <scope>NUCLEOTIDE SEQUENCE [LARGE SCALE GENOMIC DNA]</scope>
    <source>
        <strain evidence="2 3">EXF-2000</strain>
    </source>
</reference>
<name>A0A1Z5TN00_HORWE</name>
<evidence type="ECO:0000313" key="3">
    <source>
        <dbReference type="Proteomes" id="UP000194280"/>
    </source>
</evidence>
<dbReference type="InParanoid" id="A0A1Z5TN00"/>